<evidence type="ECO:0000256" key="1">
    <source>
        <dbReference type="ARBA" id="ARBA00009477"/>
    </source>
</evidence>
<organism evidence="4 5">
    <name type="scientific">Lacibacter luteus</name>
    <dbReference type="NCBI Taxonomy" id="2508719"/>
    <lineage>
        <taxon>Bacteria</taxon>
        <taxon>Pseudomonadati</taxon>
        <taxon>Bacteroidota</taxon>
        <taxon>Chitinophagia</taxon>
        <taxon>Chitinophagales</taxon>
        <taxon>Chitinophagaceae</taxon>
        <taxon>Lacibacter</taxon>
    </lineage>
</organism>
<dbReference type="GO" id="GO:0030313">
    <property type="term" value="C:cell envelope"/>
    <property type="evidence" value="ECO:0007669"/>
    <property type="project" value="TreeGrafter"/>
</dbReference>
<dbReference type="Proteomes" id="UP000290204">
    <property type="component" value="Unassembled WGS sequence"/>
</dbReference>
<comment type="caution">
    <text evidence="4">The sequence shown here is derived from an EMBL/GenBank/DDBJ whole genome shotgun (WGS) entry which is preliminary data.</text>
</comment>
<evidence type="ECO:0000313" key="5">
    <source>
        <dbReference type="Proteomes" id="UP000290204"/>
    </source>
</evidence>
<dbReference type="Gene3D" id="2.40.420.20">
    <property type="match status" value="1"/>
</dbReference>
<dbReference type="SUPFAM" id="SSF111369">
    <property type="entry name" value="HlyD-like secretion proteins"/>
    <property type="match status" value="1"/>
</dbReference>
<name>A0A4Q1CF32_9BACT</name>
<dbReference type="Pfam" id="PF25975">
    <property type="entry name" value="CzcB_C"/>
    <property type="match status" value="1"/>
</dbReference>
<evidence type="ECO:0000256" key="2">
    <source>
        <dbReference type="ARBA" id="ARBA00022448"/>
    </source>
</evidence>
<dbReference type="AlphaFoldDB" id="A0A4Q1CF32"/>
<dbReference type="PANTHER" id="PTHR30097">
    <property type="entry name" value="CATION EFFLUX SYSTEM PROTEIN CUSB"/>
    <property type="match status" value="1"/>
</dbReference>
<dbReference type="InterPro" id="IPR051909">
    <property type="entry name" value="MFP_Cation_Efflux"/>
</dbReference>
<dbReference type="InterPro" id="IPR006143">
    <property type="entry name" value="RND_pump_MFP"/>
</dbReference>
<comment type="similarity">
    <text evidence="1">Belongs to the membrane fusion protein (MFP) (TC 8.A.1) family.</text>
</comment>
<dbReference type="Gene3D" id="1.10.287.470">
    <property type="entry name" value="Helix hairpin bin"/>
    <property type="match status" value="1"/>
</dbReference>
<dbReference type="PROSITE" id="PS51257">
    <property type="entry name" value="PROKAR_LIPOPROTEIN"/>
    <property type="match status" value="1"/>
</dbReference>
<dbReference type="EMBL" id="SDHW01000007">
    <property type="protein sequence ID" value="RXK58162.1"/>
    <property type="molecule type" value="Genomic_DNA"/>
</dbReference>
<keyword evidence="5" id="KW-1185">Reference proteome</keyword>
<evidence type="ECO:0000313" key="4">
    <source>
        <dbReference type="EMBL" id="RXK58162.1"/>
    </source>
</evidence>
<proteinExistence type="inferred from homology"/>
<dbReference type="GO" id="GO:0015679">
    <property type="term" value="P:plasma membrane copper ion transport"/>
    <property type="evidence" value="ECO:0007669"/>
    <property type="project" value="TreeGrafter"/>
</dbReference>
<dbReference type="GO" id="GO:0016020">
    <property type="term" value="C:membrane"/>
    <property type="evidence" value="ECO:0007669"/>
    <property type="project" value="InterPro"/>
</dbReference>
<dbReference type="Gene3D" id="2.40.30.170">
    <property type="match status" value="1"/>
</dbReference>
<sequence>MKYSLLILIATVLLQACGSKTKSSASETAAPVEGLVTLTDAQFKNAAIEMIKLQQQQISSILKLNGKIDVPPQNIVSISVPMGGYLKSTKLLPGLHVKKGEVIAVIEDQQYIQLQQDYLTAKAKLPFLENEYNRQKELNESKASSDKNFQQAEAEFRSQKVLISALAEKLKLAGIAISRLDESNITRSIQVYSPIDGYVSAVNVNIGKYVAPTDVLFELINPTDIHLALTVFEKDVNKLFIGQKLVTYTNNDPSNKHACEILLIGKDLNNERNTEVHCHFEAYDKTLIPGTYMNAEVEVKNKTAWVVPEDAVVRFENKHYVFVKKTDKQFELTEVQTGISEKGLTEILNGDALQQKEIVGKGAYTVLMSLKNKTED</sequence>
<feature type="domain" description="CzcB-like C-terminal circularly permuted SH3-like" evidence="3">
    <location>
        <begin position="306"/>
        <end position="364"/>
    </location>
</feature>
<keyword evidence="2" id="KW-0813">Transport</keyword>
<dbReference type="RefSeq" id="WP_129132591.1">
    <property type="nucleotide sequence ID" value="NZ_SDHW01000007.1"/>
</dbReference>
<dbReference type="GO" id="GO:0022857">
    <property type="term" value="F:transmembrane transporter activity"/>
    <property type="evidence" value="ECO:0007669"/>
    <property type="project" value="InterPro"/>
</dbReference>
<accession>A0A4Q1CF32</accession>
<dbReference type="Gene3D" id="2.40.50.100">
    <property type="match status" value="1"/>
</dbReference>
<dbReference type="OrthoDB" id="9814657at2"/>
<reference evidence="4 5" key="1">
    <citation type="submission" date="2019-01" db="EMBL/GenBank/DDBJ databases">
        <title>Lacibacter sp. strain TTM-7.</title>
        <authorList>
            <person name="Chen W.-M."/>
        </authorList>
    </citation>
    <scope>NUCLEOTIDE SEQUENCE [LARGE SCALE GENOMIC DNA]</scope>
    <source>
        <strain evidence="4 5">TTM-7</strain>
    </source>
</reference>
<dbReference type="PANTHER" id="PTHR30097:SF4">
    <property type="entry name" value="SLR6042 PROTEIN"/>
    <property type="match status" value="1"/>
</dbReference>
<dbReference type="InterPro" id="IPR058649">
    <property type="entry name" value="CzcB_C"/>
</dbReference>
<dbReference type="NCBIfam" id="TIGR01730">
    <property type="entry name" value="RND_mfp"/>
    <property type="match status" value="1"/>
</dbReference>
<gene>
    <name evidence="4" type="ORF">ESA94_19320</name>
</gene>
<evidence type="ECO:0000259" key="3">
    <source>
        <dbReference type="Pfam" id="PF25975"/>
    </source>
</evidence>
<protein>
    <submittedName>
        <fullName evidence="4">Efflux RND transporter periplasmic adaptor subunit</fullName>
    </submittedName>
</protein>
<dbReference type="GO" id="GO:0060003">
    <property type="term" value="P:copper ion export"/>
    <property type="evidence" value="ECO:0007669"/>
    <property type="project" value="TreeGrafter"/>
</dbReference>